<feature type="modified residue" description="4-aspartylphosphate" evidence="2">
    <location>
        <position position="671"/>
    </location>
</feature>
<dbReference type="InterPro" id="IPR000014">
    <property type="entry name" value="PAS"/>
</dbReference>
<dbReference type="SUPFAM" id="SSF47384">
    <property type="entry name" value="Homodimeric domain of signal transducing histidine kinase"/>
    <property type="match status" value="1"/>
</dbReference>
<dbReference type="Pfam" id="PF13426">
    <property type="entry name" value="PAS_9"/>
    <property type="match status" value="1"/>
</dbReference>
<dbReference type="SUPFAM" id="SSF55874">
    <property type="entry name" value="ATPase domain of HSP90 chaperone/DNA topoisomerase II/histidine kinase"/>
    <property type="match status" value="1"/>
</dbReference>
<proteinExistence type="predicted"/>
<dbReference type="InterPro" id="IPR036097">
    <property type="entry name" value="HisK_dim/P_sf"/>
</dbReference>
<dbReference type="InterPro" id="IPR001789">
    <property type="entry name" value="Sig_transdc_resp-reg_receiver"/>
</dbReference>
<dbReference type="AlphaFoldDB" id="A0A7S4L5I8"/>
<evidence type="ECO:0008006" key="7">
    <source>
        <dbReference type="Google" id="ProtNLM"/>
    </source>
</evidence>
<dbReference type="Pfam" id="PF00072">
    <property type="entry name" value="Response_reg"/>
    <property type="match status" value="2"/>
</dbReference>
<evidence type="ECO:0000256" key="2">
    <source>
        <dbReference type="PROSITE-ProRule" id="PRU00169"/>
    </source>
</evidence>
<name>A0A7S4L5I8_GUITH</name>
<dbReference type="Pfam" id="PF02518">
    <property type="entry name" value="HATPase_c"/>
    <property type="match status" value="1"/>
</dbReference>
<dbReference type="SUPFAM" id="SSF52172">
    <property type="entry name" value="CheY-like"/>
    <property type="match status" value="2"/>
</dbReference>
<dbReference type="PANTHER" id="PTHR45339">
    <property type="entry name" value="HYBRID SIGNAL TRANSDUCTION HISTIDINE KINASE J"/>
    <property type="match status" value="1"/>
</dbReference>
<sequence>MGDPRELLAQAYFDHAPEAVALVESKTCALISCNRKFQNTVGPSKTLLGLDFVENCIQTEERTRFKIALENVIQDKPVSDISGDASDLEEWKQTPTIRDCSTLVLGRTNDFPIWRRYDWTLSKFDDKHVIMSGRMSIMDPASASVAHENTGQPSERELLDFLNKAPIAMHWLSGTGHVLWANETELNILGYTAEEYIGQPIMNFCPDEKELVLEIFKTLGSGNTIKDVPVRFRDKKGKIRDLLIDSNVNWNPDGTFKHTRCFIRDDTGRKIREERLRVTREKEQQLAKAKDIFVRKTFHEIRTPCHILWNHVAILEEQMKEMKLATSFTEAFGVAKLQTNRLLRIANDAADVTMFEMGKVPVLKVNPFSIKETIADICSELEEHGLSQDVVCSVVLGEKEGEAVPFSQVSKAAFKPDKIPDSVMGDARHLKRVLHHLLENSIRVTSKGSIKLTVGFWPASQDMPNRYCFTVTDTGPGIEELKVQECFHKYWTQVTLDGGAKKEFDDLSRDQHGLGLGLNVSFHLVQCLGGQLECSSSLGQGATFRFTVPFPAAQGSNMERSQEQFANLSVGDSSQSVPSWTDVTASGEAMRHIVAEARETAEVNLPPAVGISNELKRRPHVLIVDDNSVCLKVARRMFEDLKCTTEVASHGLQAFMIVKENPSCFDMILMDLRMPVMDGVEATRKIRQELQSDIPIVAFTAEMMEQEVLNESGFNSIINKPATKGILSSHLFNLVINKTGSLLTSLMQEKKPEEPKQPEDKASRKVKCLIVEDNTICQKVAKKMLEKMGCVCECADNGAIAIDLLNADPKRADFILMDLRMPVMDGFEATQKIRKELNRSELPVVALTAEVVDDSQMELFHGVLNKPADVKVLKAEIAKHIPWF</sequence>
<dbReference type="GO" id="GO:0000155">
    <property type="term" value="F:phosphorelay sensor kinase activity"/>
    <property type="evidence" value="ECO:0007669"/>
    <property type="project" value="InterPro"/>
</dbReference>
<evidence type="ECO:0000259" key="3">
    <source>
        <dbReference type="PROSITE" id="PS50109"/>
    </source>
</evidence>
<dbReference type="PROSITE" id="PS50109">
    <property type="entry name" value="HIS_KIN"/>
    <property type="match status" value="1"/>
</dbReference>
<dbReference type="Gene3D" id="1.10.287.130">
    <property type="match status" value="1"/>
</dbReference>
<evidence type="ECO:0000256" key="1">
    <source>
        <dbReference type="ARBA" id="ARBA00022553"/>
    </source>
</evidence>
<reference evidence="6" key="1">
    <citation type="submission" date="2021-01" db="EMBL/GenBank/DDBJ databases">
        <authorList>
            <person name="Corre E."/>
            <person name="Pelletier E."/>
            <person name="Niang G."/>
            <person name="Scheremetjew M."/>
            <person name="Finn R."/>
            <person name="Kale V."/>
            <person name="Holt S."/>
            <person name="Cochrane G."/>
            <person name="Meng A."/>
            <person name="Brown T."/>
            <person name="Cohen L."/>
        </authorList>
    </citation>
    <scope>NUCLEOTIDE SEQUENCE</scope>
    <source>
        <strain evidence="6">CCMP 2712</strain>
    </source>
</reference>
<dbReference type="InterPro" id="IPR035965">
    <property type="entry name" value="PAS-like_dom_sf"/>
</dbReference>
<dbReference type="Gene3D" id="3.30.450.20">
    <property type="entry name" value="PAS domain"/>
    <property type="match status" value="1"/>
</dbReference>
<dbReference type="Gene3D" id="3.30.565.10">
    <property type="entry name" value="Histidine kinase-like ATPase, C-terminal domain"/>
    <property type="match status" value="1"/>
</dbReference>
<evidence type="ECO:0000259" key="5">
    <source>
        <dbReference type="PROSITE" id="PS50112"/>
    </source>
</evidence>
<dbReference type="InterPro" id="IPR004358">
    <property type="entry name" value="Sig_transdc_His_kin-like_C"/>
</dbReference>
<dbReference type="NCBIfam" id="TIGR00229">
    <property type="entry name" value="sensory_box"/>
    <property type="match status" value="1"/>
</dbReference>
<keyword evidence="1 2" id="KW-0597">Phosphoprotein</keyword>
<evidence type="ECO:0000259" key="4">
    <source>
        <dbReference type="PROSITE" id="PS50110"/>
    </source>
</evidence>
<dbReference type="PROSITE" id="PS50112">
    <property type="entry name" value="PAS"/>
    <property type="match status" value="1"/>
</dbReference>
<gene>
    <name evidence="6" type="ORF">GTHE00462_LOCUS24032</name>
</gene>
<feature type="modified residue" description="4-aspartylphosphate" evidence="2">
    <location>
        <position position="818"/>
    </location>
</feature>
<dbReference type="PRINTS" id="PR00344">
    <property type="entry name" value="BCTRLSENSOR"/>
</dbReference>
<organism evidence="6">
    <name type="scientific">Guillardia theta</name>
    <name type="common">Cryptophyte</name>
    <name type="synonym">Cryptomonas phi</name>
    <dbReference type="NCBI Taxonomy" id="55529"/>
    <lineage>
        <taxon>Eukaryota</taxon>
        <taxon>Cryptophyceae</taxon>
        <taxon>Pyrenomonadales</taxon>
        <taxon>Geminigeraceae</taxon>
        <taxon>Guillardia</taxon>
    </lineage>
</organism>
<dbReference type="CDD" id="cd00130">
    <property type="entry name" value="PAS"/>
    <property type="match status" value="1"/>
</dbReference>
<feature type="domain" description="PAS" evidence="5">
    <location>
        <begin position="154"/>
        <end position="223"/>
    </location>
</feature>
<dbReference type="PROSITE" id="PS50110">
    <property type="entry name" value="RESPONSE_REGULATORY"/>
    <property type="match status" value="2"/>
</dbReference>
<dbReference type="SMART" id="SM00091">
    <property type="entry name" value="PAS"/>
    <property type="match status" value="2"/>
</dbReference>
<dbReference type="PANTHER" id="PTHR45339:SF3">
    <property type="entry name" value="HISTIDINE KINASE"/>
    <property type="match status" value="1"/>
</dbReference>
<dbReference type="EMBL" id="HBKN01030882">
    <property type="protein sequence ID" value="CAE2315614.1"/>
    <property type="molecule type" value="Transcribed_RNA"/>
</dbReference>
<dbReference type="InterPro" id="IPR011006">
    <property type="entry name" value="CheY-like_superfamily"/>
</dbReference>
<dbReference type="InterPro" id="IPR005467">
    <property type="entry name" value="His_kinase_dom"/>
</dbReference>
<feature type="domain" description="Response regulatory" evidence="4">
    <location>
        <begin position="767"/>
        <end position="881"/>
    </location>
</feature>
<dbReference type="InterPro" id="IPR036890">
    <property type="entry name" value="HATPase_C_sf"/>
</dbReference>
<accession>A0A7S4L5I8</accession>
<dbReference type="SMART" id="SM00448">
    <property type="entry name" value="REC"/>
    <property type="match status" value="2"/>
</dbReference>
<evidence type="ECO:0000313" key="6">
    <source>
        <dbReference type="EMBL" id="CAE2315614.1"/>
    </source>
</evidence>
<dbReference type="Gene3D" id="3.40.50.2300">
    <property type="match status" value="2"/>
</dbReference>
<dbReference type="CDD" id="cd17546">
    <property type="entry name" value="REC_hyHK_CKI1_RcsC-like"/>
    <property type="match status" value="2"/>
</dbReference>
<feature type="domain" description="Response regulatory" evidence="4">
    <location>
        <begin position="620"/>
        <end position="735"/>
    </location>
</feature>
<dbReference type="InterPro" id="IPR003594">
    <property type="entry name" value="HATPase_dom"/>
</dbReference>
<dbReference type="SMART" id="SM00387">
    <property type="entry name" value="HATPase_c"/>
    <property type="match status" value="1"/>
</dbReference>
<feature type="domain" description="Histidine kinase" evidence="3">
    <location>
        <begin position="296"/>
        <end position="552"/>
    </location>
</feature>
<dbReference type="SUPFAM" id="SSF55785">
    <property type="entry name" value="PYP-like sensor domain (PAS domain)"/>
    <property type="match status" value="1"/>
</dbReference>
<protein>
    <recommendedName>
        <fullName evidence="7">Histidine kinase</fullName>
    </recommendedName>
</protein>